<dbReference type="Pfam" id="PF00100">
    <property type="entry name" value="Zona_pellucida"/>
    <property type="match status" value="1"/>
</dbReference>
<reference evidence="10" key="1">
    <citation type="submission" date="2025-08" db="UniProtKB">
        <authorList>
            <consortium name="RefSeq"/>
        </authorList>
    </citation>
    <scope>IDENTIFICATION</scope>
    <source>
        <tissue evidence="10">Tentacle</tissue>
    </source>
</reference>
<dbReference type="Pfam" id="PF23344">
    <property type="entry name" value="ZP-N"/>
    <property type="match status" value="1"/>
</dbReference>
<keyword evidence="5" id="KW-0812">Transmembrane</keyword>
<accession>A0A6P8IIX6</accession>
<feature type="transmembrane region" description="Helical" evidence="5">
    <location>
        <begin position="629"/>
        <end position="650"/>
    </location>
</feature>
<dbReference type="InterPro" id="IPR055356">
    <property type="entry name" value="ZP-N"/>
</dbReference>
<dbReference type="SUPFAM" id="SSF49854">
    <property type="entry name" value="Spermadhesin, CUB domain"/>
    <property type="match status" value="2"/>
</dbReference>
<evidence type="ECO:0000259" key="7">
    <source>
        <dbReference type="PROSITE" id="PS01180"/>
    </source>
</evidence>
<dbReference type="PRINTS" id="PR00023">
    <property type="entry name" value="ZPELLUCIDA"/>
</dbReference>
<gene>
    <name evidence="10" type="primary">LOC116301747</name>
</gene>
<dbReference type="KEGG" id="aten:116301747"/>
<proteinExistence type="predicted"/>
<feature type="domain" description="ZP" evidence="8">
    <location>
        <begin position="329"/>
        <end position="582"/>
    </location>
</feature>
<feature type="domain" description="CUB" evidence="7">
    <location>
        <begin position="156"/>
        <end position="271"/>
    </location>
</feature>
<dbReference type="Gene3D" id="2.60.40.4100">
    <property type="entry name" value="Zona pellucida, ZP-C domain"/>
    <property type="match status" value="1"/>
</dbReference>
<organism evidence="9 10">
    <name type="scientific">Actinia tenebrosa</name>
    <name type="common">Australian red waratah sea anemone</name>
    <dbReference type="NCBI Taxonomy" id="6105"/>
    <lineage>
        <taxon>Eukaryota</taxon>
        <taxon>Metazoa</taxon>
        <taxon>Cnidaria</taxon>
        <taxon>Anthozoa</taxon>
        <taxon>Hexacorallia</taxon>
        <taxon>Actiniaria</taxon>
        <taxon>Actiniidae</taxon>
        <taxon>Actinia</taxon>
    </lineage>
</organism>
<evidence type="ECO:0000313" key="10">
    <source>
        <dbReference type="RefSeq" id="XP_031566719.1"/>
    </source>
</evidence>
<feature type="chain" id="PRO_5027806660" evidence="6">
    <location>
        <begin position="22"/>
        <end position="666"/>
    </location>
</feature>
<dbReference type="CDD" id="cd00041">
    <property type="entry name" value="CUB"/>
    <property type="match status" value="1"/>
</dbReference>
<evidence type="ECO:0000256" key="4">
    <source>
        <dbReference type="PROSITE-ProRule" id="PRU00059"/>
    </source>
</evidence>
<dbReference type="Gene3D" id="2.60.40.3210">
    <property type="entry name" value="Zona pellucida, ZP-N domain"/>
    <property type="match status" value="1"/>
</dbReference>
<dbReference type="PANTHER" id="PTHR14002:SF43">
    <property type="entry name" value="DELTA-LIKE PROTEIN"/>
    <property type="match status" value="1"/>
</dbReference>
<evidence type="ECO:0000259" key="8">
    <source>
        <dbReference type="PROSITE" id="PS51034"/>
    </source>
</evidence>
<name>A0A6P8IIX6_ACTTE</name>
<evidence type="ECO:0000256" key="5">
    <source>
        <dbReference type="SAM" id="Phobius"/>
    </source>
</evidence>
<dbReference type="FunCoup" id="A0A6P8IIX6">
    <property type="interactions" value="2"/>
</dbReference>
<dbReference type="Pfam" id="PF00431">
    <property type="entry name" value="CUB"/>
    <property type="match status" value="2"/>
</dbReference>
<dbReference type="Gene3D" id="2.60.120.290">
    <property type="entry name" value="Spermadhesin, CUB domain"/>
    <property type="match status" value="2"/>
</dbReference>
<evidence type="ECO:0000256" key="6">
    <source>
        <dbReference type="SAM" id="SignalP"/>
    </source>
</evidence>
<evidence type="ECO:0000256" key="1">
    <source>
        <dbReference type="ARBA" id="ARBA00022729"/>
    </source>
</evidence>
<keyword evidence="2" id="KW-1015">Disulfide bond</keyword>
<dbReference type="AlphaFoldDB" id="A0A6P8IIX6"/>
<dbReference type="InterPro" id="IPR048290">
    <property type="entry name" value="ZP_chr"/>
</dbReference>
<dbReference type="GeneID" id="116301747"/>
<dbReference type="SMART" id="SM00241">
    <property type="entry name" value="ZP"/>
    <property type="match status" value="1"/>
</dbReference>
<dbReference type="InterPro" id="IPR055355">
    <property type="entry name" value="ZP-C"/>
</dbReference>
<sequence>MVASVWLPIFGLLILASFSSAGPLDCGEGNWEVEITGTKPGEIYSPNFPTAYPANRDCTWKIKAPLGNLIRVTITNLNLANGDTLTFSDGETAFPGNRIGQYSNCMDGKLPLFSTGSNMLVHFKSNAAGEDKGFKLTFKIVKKSKVESAGKVERTCSPLSRVSGDSGYIAHQEFPDSLSKQVQCSWEASVPSGKRIFSSFKMFGIGDKKDGYCSDYVLRHNFQGSATAGRYFCGCKLPNNIASTTNVGFYKFATYKNDQIYPGFLAYYKGLDPGTCVDQKSCSQLEDDRNVGFDRNGNILFERKTVTTTPPPTTAPKKVSAPVKPFQVNCKKDEIEIVLNITKYPELQHQSATLSDSSCKASHTNATHVFIRTALDECGTTHNYSSDGRYIIYHNEILIQKKALSKGESSVITRDHEAAFVFECKYHRSVVMSVVHFTPARAKVYTRTENFGNFTYEMEMFKSEKYDEAHDKYPVTVLANQRVYFQTKVVANDTDLVLLVENCKVTPSKDINDKEFYVIIEKGCERDETLKYNHKLSPFQRFSFNAFYFEADREATIHLHCKVRVCRRADKKSRCVEGCPYSKRRRRSEGVESEDISGTLMVGPLEIRDRGASSGRPSSPESRTMIVEVLIGVLGFIVMLLVVAVIFVVVKHQRRPKKLSLIVDDN</sequence>
<feature type="domain" description="CUB" evidence="7">
    <location>
        <begin position="26"/>
        <end position="141"/>
    </location>
</feature>
<dbReference type="Proteomes" id="UP000515163">
    <property type="component" value="Unplaced"/>
</dbReference>
<dbReference type="OrthoDB" id="5977047at2759"/>
<evidence type="ECO:0000256" key="2">
    <source>
        <dbReference type="ARBA" id="ARBA00023157"/>
    </source>
</evidence>
<dbReference type="SMART" id="SM00042">
    <property type="entry name" value="CUB"/>
    <property type="match status" value="2"/>
</dbReference>
<protein>
    <submittedName>
        <fullName evidence="10">ZP domain-containing protein-like isoform X1</fullName>
    </submittedName>
</protein>
<feature type="signal peptide" evidence="6">
    <location>
        <begin position="1"/>
        <end position="21"/>
    </location>
</feature>
<dbReference type="PROSITE" id="PS51034">
    <property type="entry name" value="ZP_2"/>
    <property type="match status" value="1"/>
</dbReference>
<dbReference type="InParanoid" id="A0A6P8IIX6"/>
<keyword evidence="1 6" id="KW-0732">Signal</keyword>
<dbReference type="RefSeq" id="XP_031566719.1">
    <property type="nucleotide sequence ID" value="XM_031710859.1"/>
</dbReference>
<dbReference type="InterPro" id="IPR042235">
    <property type="entry name" value="ZP-C_dom"/>
</dbReference>
<dbReference type="InterPro" id="IPR000859">
    <property type="entry name" value="CUB_dom"/>
</dbReference>
<keyword evidence="5" id="KW-0472">Membrane</keyword>
<dbReference type="InterPro" id="IPR035914">
    <property type="entry name" value="Sperma_CUB_dom_sf"/>
</dbReference>
<keyword evidence="5" id="KW-1133">Transmembrane helix</keyword>
<comment type="caution">
    <text evidence="4">Lacks conserved residue(s) required for the propagation of feature annotation.</text>
</comment>
<evidence type="ECO:0000256" key="3">
    <source>
        <dbReference type="ARBA" id="ARBA00023180"/>
    </source>
</evidence>
<keyword evidence="9" id="KW-1185">Reference proteome</keyword>
<dbReference type="PANTHER" id="PTHR14002">
    <property type="entry name" value="ENDOGLIN/TGF-BETA RECEPTOR TYPE III"/>
    <property type="match status" value="1"/>
</dbReference>
<evidence type="ECO:0000313" key="9">
    <source>
        <dbReference type="Proteomes" id="UP000515163"/>
    </source>
</evidence>
<dbReference type="InterPro" id="IPR001507">
    <property type="entry name" value="ZP_dom"/>
</dbReference>
<dbReference type="PROSITE" id="PS01180">
    <property type="entry name" value="CUB"/>
    <property type="match status" value="2"/>
</dbReference>
<keyword evidence="3" id="KW-0325">Glycoprotein</keyword>